<dbReference type="InterPro" id="IPR042001">
    <property type="entry name" value="Sortase_F"/>
</dbReference>
<dbReference type="EMBL" id="LT629779">
    <property type="protein sequence ID" value="SDS70036.1"/>
    <property type="molecule type" value="Genomic_DNA"/>
</dbReference>
<feature type="region of interest" description="Disordered" evidence="2">
    <location>
        <begin position="55"/>
        <end position="102"/>
    </location>
</feature>
<keyword evidence="1" id="KW-0378">Hydrolase</keyword>
<accession>A0A1H1UCW0</accession>
<feature type="compositionally biased region" description="Low complexity" evidence="2">
    <location>
        <begin position="55"/>
        <end position="87"/>
    </location>
</feature>
<dbReference type="CDD" id="cd05829">
    <property type="entry name" value="Sortase_F"/>
    <property type="match status" value="1"/>
</dbReference>
<sequence length="248" mass="24473">MNGRTTTARESRRRPSVGARIAAAASILVLTACAPAGPPPAPSVAPASAAASAAADPPSAVPTAAPAAPGAAAPGPAAPAGQPGAAPTIPVHPATLGAVPGDPAPTSISIAGTAIDMPVVPGGVSGEGAMELPDAFDRAAWYRFGPAPGAAEGAAVIAGHIDTASDGAPFSALKSLPEGTAIRVGRDGSPDLTYRVVKVELMAKDRFDGGSLFRRTGPHELKVVTCGGRWLDERMDYSDNVIVTAVPG</sequence>
<keyword evidence="3" id="KW-0732">Signal</keyword>
<dbReference type="SUPFAM" id="SSF63817">
    <property type="entry name" value="Sortase"/>
    <property type="match status" value="1"/>
</dbReference>
<protein>
    <submittedName>
        <fullName evidence="4">Sortase family protein</fullName>
    </submittedName>
</protein>
<dbReference type="Pfam" id="PF04203">
    <property type="entry name" value="Sortase"/>
    <property type="match status" value="1"/>
</dbReference>
<evidence type="ECO:0000313" key="5">
    <source>
        <dbReference type="Proteomes" id="UP000198751"/>
    </source>
</evidence>
<dbReference type="Gene3D" id="2.40.260.10">
    <property type="entry name" value="Sortase"/>
    <property type="match status" value="1"/>
</dbReference>
<dbReference type="PROSITE" id="PS51257">
    <property type="entry name" value="PROKAR_LIPOPROTEIN"/>
    <property type="match status" value="1"/>
</dbReference>
<proteinExistence type="predicted"/>
<dbReference type="Proteomes" id="UP000198751">
    <property type="component" value="Chromosome I"/>
</dbReference>
<feature type="chain" id="PRO_5038633335" evidence="3">
    <location>
        <begin position="37"/>
        <end position="248"/>
    </location>
</feature>
<evidence type="ECO:0000256" key="1">
    <source>
        <dbReference type="ARBA" id="ARBA00022801"/>
    </source>
</evidence>
<dbReference type="InterPro" id="IPR023365">
    <property type="entry name" value="Sortase_dom-sf"/>
</dbReference>
<keyword evidence="5" id="KW-1185">Reference proteome</keyword>
<dbReference type="InterPro" id="IPR005754">
    <property type="entry name" value="Sortase"/>
</dbReference>
<evidence type="ECO:0000256" key="2">
    <source>
        <dbReference type="SAM" id="MobiDB-lite"/>
    </source>
</evidence>
<organism evidence="4 5">
    <name type="scientific">Pseudarthrobacter equi</name>
    <dbReference type="NCBI Taxonomy" id="728066"/>
    <lineage>
        <taxon>Bacteria</taxon>
        <taxon>Bacillati</taxon>
        <taxon>Actinomycetota</taxon>
        <taxon>Actinomycetes</taxon>
        <taxon>Micrococcales</taxon>
        <taxon>Micrococcaceae</taxon>
        <taxon>Pseudarthrobacter</taxon>
    </lineage>
</organism>
<dbReference type="AlphaFoldDB" id="A0A1H1UCW0"/>
<evidence type="ECO:0000313" key="4">
    <source>
        <dbReference type="EMBL" id="SDS70036.1"/>
    </source>
</evidence>
<name>A0A1H1UCW0_9MICC</name>
<gene>
    <name evidence="4" type="ORF">SAMN04489743_0646</name>
</gene>
<dbReference type="RefSeq" id="WP_091717510.1">
    <property type="nucleotide sequence ID" value="NZ_LT629779.1"/>
</dbReference>
<evidence type="ECO:0000256" key="3">
    <source>
        <dbReference type="SAM" id="SignalP"/>
    </source>
</evidence>
<dbReference type="GO" id="GO:0016787">
    <property type="term" value="F:hydrolase activity"/>
    <property type="evidence" value="ECO:0007669"/>
    <property type="project" value="UniProtKB-KW"/>
</dbReference>
<reference evidence="5" key="1">
    <citation type="submission" date="2016-10" db="EMBL/GenBank/DDBJ databases">
        <authorList>
            <person name="Varghese N."/>
            <person name="Submissions S."/>
        </authorList>
    </citation>
    <scope>NUCLEOTIDE SEQUENCE [LARGE SCALE GENOMIC DNA]</scope>
    <source>
        <strain evidence="5">IMMIB L-1606</strain>
    </source>
</reference>
<dbReference type="OrthoDB" id="525039at2"/>
<feature type="signal peptide" evidence="3">
    <location>
        <begin position="1"/>
        <end position="36"/>
    </location>
</feature>